<reference evidence="2 3" key="1">
    <citation type="journal article" date="2016" name="Nat. Commun.">
        <title>Thousands of microbial genomes shed light on interconnected biogeochemical processes in an aquifer system.</title>
        <authorList>
            <person name="Anantharaman K."/>
            <person name="Brown C.T."/>
            <person name="Hug L.A."/>
            <person name="Sharon I."/>
            <person name="Castelle C.J."/>
            <person name="Probst A.J."/>
            <person name="Thomas B.C."/>
            <person name="Singh A."/>
            <person name="Wilkins M.J."/>
            <person name="Karaoz U."/>
            <person name="Brodie E.L."/>
            <person name="Williams K.H."/>
            <person name="Hubbard S.S."/>
            <person name="Banfield J.F."/>
        </authorList>
    </citation>
    <scope>NUCLEOTIDE SEQUENCE [LARGE SCALE GENOMIC DNA]</scope>
</reference>
<dbReference type="Gene3D" id="3.40.1190.20">
    <property type="match status" value="1"/>
</dbReference>
<dbReference type="STRING" id="1798480.A2851_02715"/>
<gene>
    <name evidence="2" type="ORF">A2851_02715</name>
</gene>
<evidence type="ECO:0000259" key="1">
    <source>
        <dbReference type="Pfam" id="PF00294"/>
    </source>
</evidence>
<sequence length="305" mass="33878">MPKEKIGFCVGPIYYDVVHLLADDVDLEKSGRIRPIQTACGYGGNAVGAARTISSLGGMTRLVCPSSDCDLGPGFKRMAAVSNIELIHCTVKNYEIPIASVLSRHGERIIISKPEPPVCVGFPMLHPEEHGFAHFDGYFEAHTIACMKAFQERNVLVSMDAGRLRPHIKDMLRLTDVAVVSDTFVTDMKWSEKETLDYLQYECKCQVGGITRGPQGFLWYDETGRRQELPTLDVPDIVDTTNAGDIFHGAYLFSLQRWPEQPWAEHFVFARAASAHSIRFLGINASLPTLEDVRVAIASFMERGA</sequence>
<dbReference type="EMBL" id="MFKT01000015">
    <property type="protein sequence ID" value="OGG53199.1"/>
    <property type="molecule type" value="Genomic_DNA"/>
</dbReference>
<protein>
    <recommendedName>
        <fullName evidence="1">Carbohydrate kinase PfkB domain-containing protein</fullName>
    </recommendedName>
</protein>
<dbReference type="SUPFAM" id="SSF53613">
    <property type="entry name" value="Ribokinase-like"/>
    <property type="match status" value="1"/>
</dbReference>
<organism evidence="2 3">
    <name type="scientific">Candidatus Kaiserbacteria bacterium RIFCSPHIGHO2_01_FULL_53_29</name>
    <dbReference type="NCBI Taxonomy" id="1798480"/>
    <lineage>
        <taxon>Bacteria</taxon>
        <taxon>Candidatus Kaiseribacteriota</taxon>
    </lineage>
</organism>
<evidence type="ECO:0000313" key="2">
    <source>
        <dbReference type="EMBL" id="OGG53199.1"/>
    </source>
</evidence>
<dbReference type="PANTHER" id="PTHR42774:SF3">
    <property type="entry name" value="KETOHEXOKINASE"/>
    <property type="match status" value="1"/>
</dbReference>
<dbReference type="Pfam" id="PF00294">
    <property type="entry name" value="PfkB"/>
    <property type="match status" value="1"/>
</dbReference>
<dbReference type="InterPro" id="IPR011611">
    <property type="entry name" value="PfkB_dom"/>
</dbReference>
<name>A0A1F6CVK5_9BACT</name>
<feature type="domain" description="Carbohydrate kinase PfkB" evidence="1">
    <location>
        <begin position="23"/>
        <end position="289"/>
    </location>
</feature>
<dbReference type="InterPro" id="IPR029056">
    <property type="entry name" value="Ribokinase-like"/>
</dbReference>
<dbReference type="AlphaFoldDB" id="A0A1F6CVK5"/>
<dbReference type="Proteomes" id="UP000176863">
    <property type="component" value="Unassembled WGS sequence"/>
</dbReference>
<dbReference type="PANTHER" id="PTHR42774">
    <property type="entry name" value="PHOSPHOTRANSFERASE SYSTEM TRANSPORT PROTEIN"/>
    <property type="match status" value="1"/>
</dbReference>
<dbReference type="InterPro" id="IPR052562">
    <property type="entry name" value="Ketohexokinase-related"/>
</dbReference>
<proteinExistence type="predicted"/>
<comment type="caution">
    <text evidence="2">The sequence shown here is derived from an EMBL/GenBank/DDBJ whole genome shotgun (WGS) entry which is preliminary data.</text>
</comment>
<accession>A0A1F6CVK5</accession>
<evidence type="ECO:0000313" key="3">
    <source>
        <dbReference type="Proteomes" id="UP000176863"/>
    </source>
</evidence>